<feature type="domain" description="TAP-C" evidence="1">
    <location>
        <begin position="53"/>
        <end position="108"/>
    </location>
</feature>
<dbReference type="SUPFAM" id="SSF46934">
    <property type="entry name" value="UBA-like"/>
    <property type="match status" value="1"/>
</dbReference>
<keyword evidence="3" id="KW-1185">Reference proteome</keyword>
<dbReference type="EMBL" id="JAPDRK010000015">
    <property type="protein sequence ID" value="KAJ9605826.1"/>
    <property type="molecule type" value="Genomic_DNA"/>
</dbReference>
<dbReference type="InterPro" id="IPR005637">
    <property type="entry name" value="TAP_C_dom"/>
</dbReference>
<accession>A0AA39CF00</accession>
<evidence type="ECO:0000313" key="2">
    <source>
        <dbReference type="EMBL" id="KAJ9605826.1"/>
    </source>
</evidence>
<comment type="caution">
    <text evidence="2">The sequence shown here is derived from an EMBL/GenBank/DDBJ whole genome shotgun (WGS) entry which is preliminary data.</text>
</comment>
<evidence type="ECO:0000313" key="3">
    <source>
        <dbReference type="Proteomes" id="UP001172673"/>
    </source>
</evidence>
<organism evidence="2 3">
    <name type="scientific">Cladophialophora chaetospira</name>
    <dbReference type="NCBI Taxonomy" id="386627"/>
    <lineage>
        <taxon>Eukaryota</taxon>
        <taxon>Fungi</taxon>
        <taxon>Dikarya</taxon>
        <taxon>Ascomycota</taxon>
        <taxon>Pezizomycotina</taxon>
        <taxon>Eurotiomycetes</taxon>
        <taxon>Chaetothyriomycetidae</taxon>
        <taxon>Chaetothyriales</taxon>
        <taxon>Herpotrichiellaceae</taxon>
        <taxon>Cladophialophora</taxon>
    </lineage>
</organism>
<dbReference type="CDD" id="cd14342">
    <property type="entry name" value="UBA_TAP-C"/>
    <property type="match status" value="1"/>
</dbReference>
<dbReference type="PROSITE" id="PS51281">
    <property type="entry name" value="TAP_C"/>
    <property type="match status" value="1"/>
</dbReference>
<proteinExistence type="predicted"/>
<protein>
    <submittedName>
        <fullName evidence="2">Nuclear mRNA export, poly(A)+RNA binding protein</fullName>
    </submittedName>
</protein>
<reference evidence="2" key="1">
    <citation type="submission" date="2022-10" db="EMBL/GenBank/DDBJ databases">
        <title>Culturing micro-colonial fungi from biological soil crusts in the Mojave desert and describing Neophaeococcomyces mojavensis, and introducing the new genera and species Taxawa tesnikishii.</title>
        <authorList>
            <person name="Kurbessoian T."/>
            <person name="Stajich J.E."/>
        </authorList>
    </citation>
    <scope>NUCLEOTIDE SEQUENCE</scope>
    <source>
        <strain evidence="2">TK_41</strain>
    </source>
</reference>
<dbReference type="Pfam" id="PF03943">
    <property type="entry name" value="TAP_C"/>
    <property type="match status" value="1"/>
</dbReference>
<dbReference type="AlphaFoldDB" id="A0AA39CF00"/>
<sequence length="109" mass="12067">MPFSGSSSGAPGVFAYNAPTPTWKTVITRPSHPEVLVSSNFALAAPEKPSWLLDREIMGLKFSLATRLTLRATHECLEANGWSYTHAMSDFEQLHKRGAIPAEKYLGRY</sequence>
<gene>
    <name evidence="2" type="primary">MEX67_2</name>
    <name evidence="2" type="ORF">H2200_009675</name>
</gene>
<dbReference type="Gene3D" id="1.10.8.10">
    <property type="entry name" value="DNA helicase RuvA subunit, C-terminal domain"/>
    <property type="match status" value="1"/>
</dbReference>
<name>A0AA39CF00_9EURO</name>
<dbReference type="Proteomes" id="UP001172673">
    <property type="component" value="Unassembled WGS sequence"/>
</dbReference>
<dbReference type="SMART" id="SM00804">
    <property type="entry name" value="TAP_C"/>
    <property type="match status" value="1"/>
</dbReference>
<evidence type="ECO:0000259" key="1">
    <source>
        <dbReference type="PROSITE" id="PS51281"/>
    </source>
</evidence>
<dbReference type="InterPro" id="IPR009060">
    <property type="entry name" value="UBA-like_sf"/>
</dbReference>
<dbReference type="GO" id="GO:0005634">
    <property type="term" value="C:nucleus"/>
    <property type="evidence" value="ECO:0007669"/>
    <property type="project" value="InterPro"/>
</dbReference>
<dbReference type="GO" id="GO:0051028">
    <property type="term" value="P:mRNA transport"/>
    <property type="evidence" value="ECO:0007669"/>
    <property type="project" value="InterPro"/>
</dbReference>